<comment type="caution">
    <text evidence="6">The sequence shown here is derived from an EMBL/GenBank/DDBJ whole genome shotgun (WGS) entry which is preliminary data.</text>
</comment>
<dbReference type="SUPFAM" id="SSF88946">
    <property type="entry name" value="Sigma2 domain of RNA polymerase sigma factors"/>
    <property type="match status" value="1"/>
</dbReference>
<proteinExistence type="predicted"/>
<keyword evidence="7" id="KW-1185">Reference proteome</keyword>
<dbReference type="PANTHER" id="PTHR43133">
    <property type="entry name" value="RNA POLYMERASE ECF-TYPE SIGMA FACTO"/>
    <property type="match status" value="1"/>
</dbReference>
<evidence type="ECO:0000313" key="7">
    <source>
        <dbReference type="Proteomes" id="UP001597205"/>
    </source>
</evidence>
<evidence type="ECO:0000256" key="2">
    <source>
        <dbReference type="ARBA" id="ARBA00023082"/>
    </source>
</evidence>
<evidence type="ECO:0000256" key="1">
    <source>
        <dbReference type="ARBA" id="ARBA00023015"/>
    </source>
</evidence>
<keyword evidence="2" id="KW-0731">Sigma factor</keyword>
<feature type="domain" description="RNA polymerase sigma-70 region 2" evidence="5">
    <location>
        <begin position="27"/>
        <end position="81"/>
    </location>
</feature>
<dbReference type="Proteomes" id="UP001597205">
    <property type="component" value="Unassembled WGS sequence"/>
</dbReference>
<dbReference type="EMBL" id="JBHTKY010000001">
    <property type="protein sequence ID" value="MFD1164324.1"/>
    <property type="molecule type" value="Genomic_DNA"/>
</dbReference>
<sequence length="101" mass="12316">MHNYFILTDEELFDLIKQDQQLAFNELYNRYKKPMVGLALKKMDDDDAVEDIVHDLFIKLWTNRENIQINQQFKSYIYRAHWAKIHYLLKFFMLAQGILPF</sequence>
<gene>
    <name evidence="6" type="ORF">ACFQ2C_01755</name>
</gene>
<keyword evidence="3" id="KW-0238">DNA-binding</keyword>
<reference evidence="7" key="1">
    <citation type="journal article" date="2019" name="Int. J. Syst. Evol. Microbiol.">
        <title>The Global Catalogue of Microorganisms (GCM) 10K type strain sequencing project: providing services to taxonomists for standard genome sequencing and annotation.</title>
        <authorList>
            <consortium name="The Broad Institute Genomics Platform"/>
            <consortium name="The Broad Institute Genome Sequencing Center for Infectious Disease"/>
            <person name="Wu L."/>
            <person name="Ma J."/>
        </authorList>
    </citation>
    <scope>NUCLEOTIDE SEQUENCE [LARGE SCALE GENOMIC DNA]</scope>
    <source>
        <strain evidence="7">CCUG 52468</strain>
    </source>
</reference>
<dbReference type="InterPro" id="IPR039425">
    <property type="entry name" value="RNA_pol_sigma-70-like"/>
</dbReference>
<evidence type="ECO:0000313" key="6">
    <source>
        <dbReference type="EMBL" id="MFD1164324.1"/>
    </source>
</evidence>
<name>A0ABW3RH16_9SPHI</name>
<dbReference type="InterPro" id="IPR007627">
    <property type="entry name" value="RNA_pol_sigma70_r2"/>
</dbReference>
<dbReference type="PANTHER" id="PTHR43133:SF8">
    <property type="entry name" value="RNA POLYMERASE SIGMA FACTOR HI_1459-RELATED"/>
    <property type="match status" value="1"/>
</dbReference>
<keyword evidence="1" id="KW-0805">Transcription regulation</keyword>
<dbReference type="InterPro" id="IPR013325">
    <property type="entry name" value="RNA_pol_sigma_r2"/>
</dbReference>
<protein>
    <submittedName>
        <fullName evidence="6">RNA polymerase sigma factor</fullName>
    </submittedName>
</protein>
<dbReference type="RefSeq" id="WP_380894524.1">
    <property type="nucleotide sequence ID" value="NZ_JBHTKY010000001.1"/>
</dbReference>
<evidence type="ECO:0000256" key="3">
    <source>
        <dbReference type="ARBA" id="ARBA00023125"/>
    </source>
</evidence>
<evidence type="ECO:0000256" key="4">
    <source>
        <dbReference type="ARBA" id="ARBA00023163"/>
    </source>
</evidence>
<keyword evidence="4" id="KW-0804">Transcription</keyword>
<dbReference type="Pfam" id="PF04542">
    <property type="entry name" value="Sigma70_r2"/>
    <property type="match status" value="1"/>
</dbReference>
<dbReference type="Gene3D" id="1.10.1740.10">
    <property type="match status" value="1"/>
</dbReference>
<accession>A0ABW3RH16</accession>
<organism evidence="6 7">
    <name type="scientific">Sphingobacterium daejeonense</name>
    <dbReference type="NCBI Taxonomy" id="371142"/>
    <lineage>
        <taxon>Bacteria</taxon>
        <taxon>Pseudomonadati</taxon>
        <taxon>Bacteroidota</taxon>
        <taxon>Sphingobacteriia</taxon>
        <taxon>Sphingobacteriales</taxon>
        <taxon>Sphingobacteriaceae</taxon>
        <taxon>Sphingobacterium</taxon>
    </lineage>
</organism>
<evidence type="ECO:0000259" key="5">
    <source>
        <dbReference type="Pfam" id="PF04542"/>
    </source>
</evidence>